<dbReference type="AlphaFoldDB" id="A0A8J5Y850"/>
<evidence type="ECO:0000259" key="3">
    <source>
        <dbReference type="Pfam" id="PF13960"/>
    </source>
</evidence>
<protein>
    <recommendedName>
        <fullName evidence="6">Transposase</fullName>
    </recommendedName>
</protein>
<dbReference type="PANTHER" id="PTHR10775:SF173">
    <property type="match status" value="1"/>
</dbReference>
<feature type="compositionally biased region" description="Polar residues" evidence="1">
    <location>
        <begin position="916"/>
        <end position="940"/>
    </location>
</feature>
<evidence type="ECO:0008006" key="6">
    <source>
        <dbReference type="Google" id="ProtNLM"/>
    </source>
</evidence>
<evidence type="ECO:0000259" key="2">
    <source>
        <dbReference type="Pfam" id="PF13952"/>
    </source>
</evidence>
<evidence type="ECO:0000313" key="4">
    <source>
        <dbReference type="EMBL" id="KAG8473410.1"/>
    </source>
</evidence>
<dbReference type="Proteomes" id="UP000701853">
    <property type="component" value="Chromosome 13"/>
</dbReference>
<name>A0A8J5Y850_9ROSI</name>
<evidence type="ECO:0000313" key="5">
    <source>
        <dbReference type="Proteomes" id="UP000701853"/>
    </source>
</evidence>
<dbReference type="Pfam" id="PF13960">
    <property type="entry name" value="DUF4218"/>
    <property type="match status" value="1"/>
</dbReference>
<feature type="compositionally biased region" description="Polar residues" evidence="1">
    <location>
        <begin position="338"/>
        <end position="347"/>
    </location>
</feature>
<dbReference type="Pfam" id="PF13952">
    <property type="entry name" value="DUF4216"/>
    <property type="match status" value="1"/>
</dbReference>
<reference evidence="4 5" key="1">
    <citation type="journal article" date="2021" name="bioRxiv">
        <title>The Gossypium anomalum genome as a resource for cotton improvement and evolutionary analysis of hybrid incompatibility.</title>
        <authorList>
            <person name="Grover C.E."/>
            <person name="Yuan D."/>
            <person name="Arick M.A."/>
            <person name="Miller E.R."/>
            <person name="Hu G."/>
            <person name="Peterson D.G."/>
            <person name="Wendel J.F."/>
            <person name="Udall J.A."/>
        </authorList>
    </citation>
    <scope>NUCLEOTIDE SEQUENCE [LARGE SCALE GENOMIC DNA]</scope>
    <source>
        <strain evidence="4">JFW-Udall</strain>
        <tissue evidence="4">Leaf</tissue>
    </source>
</reference>
<keyword evidence="5" id="KW-1185">Reference proteome</keyword>
<feature type="domain" description="DUF4216" evidence="2">
    <location>
        <begin position="787"/>
        <end position="863"/>
    </location>
</feature>
<dbReference type="PANTHER" id="PTHR10775">
    <property type="entry name" value="OS08G0208400 PROTEIN"/>
    <property type="match status" value="1"/>
</dbReference>
<dbReference type="InterPro" id="IPR004252">
    <property type="entry name" value="Probable_transposase_24"/>
</dbReference>
<dbReference type="InterPro" id="IPR025452">
    <property type="entry name" value="DUF4218"/>
</dbReference>
<dbReference type="OrthoDB" id="1932595at2759"/>
<proteinExistence type="predicted"/>
<evidence type="ECO:0000256" key="1">
    <source>
        <dbReference type="SAM" id="MobiDB-lite"/>
    </source>
</evidence>
<feature type="domain" description="DUF4218" evidence="3">
    <location>
        <begin position="533"/>
        <end position="651"/>
    </location>
</feature>
<sequence length="1231" mass="141908">MGTSAPNEEPNEEAAKFYNLLNEMNEELYEGSKYSKLSFCIRLFHLKCLGGWTGNSFTMMLEFLREMFPFAKIPQSCQDMKRLIKDLGLGYDKIHSFPNDCMLYWGDQKNQQSCHVYGKSRWMNSNTKDVNTDEGGAQLRKKPVKVLRYFPLIPRLQRLFMSSKTAESMTWHNDQRTDDGLLRHPADSLAWKSFDSKFPSFASDPRNVRLGLAADGFNPFKIMSTSYSTWPVVLVPYNLPPWICMKQSSFILSMIIPGEKALLWTINDFPAYANLSGWSTKGRYACPCCAAQTCSKWLYNGKKFSYMGHRRWLDENHKFRFQRTLFDGTEEYRGAPEQTINQPPITQTRRRSRDESDDESDEEDDPKEAELWKKRSIFFELPYWEHNILRHNLDVMHIEKNVCENIIGTILNVDGKSKDNLQSRLDLVDMRIRRDLHPQVLPNGKYRLPPSIFSMSKKEKEVFCMVLKDIKVPDAYASNISRCVSFKDRRLYSLKSHDYHILMQDLLPIALRCCMSKNVTSCIIELSNIMKAICGKVLNVEELEKVQDRAALTLCNLEKIFPPSFFTIMVHLVIHLPHEAILGGPVFIDGCILLKSANLFLKFLSKLKSYCRNKRYPEGSIAEGYLAEECMTFCSRYLEDAETRLNRPSRNAGLNDHDLAETYLFQSYGEPIGKVEIVELDDISWIQAHRYVLFHHDSMEPLRKFGVGRTSMTKLNGFPKGPNRVIKRYSAFLINGYRFHTKYRERMRRTQNCGVVVNSSITSYASARDSNPVEGNVEYYGLLTDIIELDYYGRWKVILFRCDWADVNTARGIKKDQFGFTMVNFSRLIHTGQQLMDEPYVFSSQVKQVFYSKDPTDEGWYVVHRNTPRDLFDMGNGSRDDIVERSETLPFPEQNLDENIPSTRKMRRRRLRGLSIVQNTPNSEEGNSEQQTAVGSSNVPETLDEPEEIQTENGGTRRVRGRTLLSDLYDLDPANRVKVSRNTYGQPVGSEARLLAGYIGILARNANMLPINYESWHHMPDSNKNQALANIKDRFALEVSDDYIKKTLGKKWRDNKSTLKKQYFKKDISLEEKLRNVPSGMLRYQWEDAVRLWNSKKGEDRERVGISSRQKQKFTHTAGSRSFASVAEAEEVKYGQKVGRLQLFEITHRKKDGSPMTSEAGEIMEKLKDKKAEYEATASTDSSVNLENIDNRIITEVLGPERYGRVRFQGSGITPTQYFGSGSQQYMPSGS</sequence>
<feature type="region of interest" description="Disordered" evidence="1">
    <location>
        <begin position="915"/>
        <end position="961"/>
    </location>
</feature>
<dbReference type="InterPro" id="IPR004242">
    <property type="entry name" value="Transposase_21"/>
</dbReference>
<dbReference type="Pfam" id="PF02992">
    <property type="entry name" value="Transposase_21"/>
    <property type="match status" value="2"/>
</dbReference>
<comment type="caution">
    <text evidence="4">The sequence shown here is derived from an EMBL/GenBank/DDBJ whole genome shotgun (WGS) entry which is preliminary data.</text>
</comment>
<gene>
    <name evidence="4" type="ORF">CXB51_035692</name>
</gene>
<dbReference type="Pfam" id="PF03004">
    <property type="entry name" value="Transposase_24"/>
    <property type="match status" value="1"/>
</dbReference>
<accession>A0A8J5Y850</accession>
<dbReference type="EMBL" id="JAHUZN010000013">
    <property type="protein sequence ID" value="KAG8473410.1"/>
    <property type="molecule type" value="Genomic_DNA"/>
</dbReference>
<feature type="region of interest" description="Disordered" evidence="1">
    <location>
        <begin position="332"/>
        <end position="368"/>
    </location>
</feature>
<organism evidence="4 5">
    <name type="scientific">Gossypium anomalum</name>
    <dbReference type="NCBI Taxonomy" id="47600"/>
    <lineage>
        <taxon>Eukaryota</taxon>
        <taxon>Viridiplantae</taxon>
        <taxon>Streptophyta</taxon>
        <taxon>Embryophyta</taxon>
        <taxon>Tracheophyta</taxon>
        <taxon>Spermatophyta</taxon>
        <taxon>Magnoliopsida</taxon>
        <taxon>eudicotyledons</taxon>
        <taxon>Gunneridae</taxon>
        <taxon>Pentapetalae</taxon>
        <taxon>rosids</taxon>
        <taxon>malvids</taxon>
        <taxon>Malvales</taxon>
        <taxon>Malvaceae</taxon>
        <taxon>Malvoideae</taxon>
        <taxon>Gossypium</taxon>
    </lineage>
</organism>
<feature type="compositionally biased region" description="Acidic residues" evidence="1">
    <location>
        <begin position="355"/>
        <end position="367"/>
    </location>
</feature>
<dbReference type="InterPro" id="IPR025312">
    <property type="entry name" value="DUF4216"/>
</dbReference>